<dbReference type="HOGENOM" id="CLU_2321097_0_0_1"/>
<dbReference type="EMBL" id="KN824824">
    <property type="protein sequence ID" value="KIL00938.1"/>
    <property type="molecule type" value="Genomic_DNA"/>
</dbReference>
<proteinExistence type="predicted"/>
<reference evidence="1 2" key="1">
    <citation type="submission" date="2014-04" db="EMBL/GenBank/DDBJ databases">
        <authorList>
            <consortium name="DOE Joint Genome Institute"/>
            <person name="Kuo A."/>
            <person name="Kohler A."/>
            <person name="Jargeat P."/>
            <person name="Nagy L.G."/>
            <person name="Floudas D."/>
            <person name="Copeland A."/>
            <person name="Barry K.W."/>
            <person name="Cichocki N."/>
            <person name="Veneault-Fourrey C."/>
            <person name="LaButti K."/>
            <person name="Lindquist E.A."/>
            <person name="Lipzen A."/>
            <person name="Lundell T."/>
            <person name="Morin E."/>
            <person name="Murat C."/>
            <person name="Sun H."/>
            <person name="Tunlid A."/>
            <person name="Henrissat B."/>
            <person name="Grigoriev I.V."/>
            <person name="Hibbett D.S."/>
            <person name="Martin F."/>
            <person name="Nordberg H.P."/>
            <person name="Cantor M.N."/>
            <person name="Hua S.X."/>
        </authorList>
    </citation>
    <scope>NUCLEOTIDE SEQUENCE [LARGE SCALE GENOMIC DNA]</scope>
    <source>
        <strain evidence="1 2">Ve08.2h10</strain>
    </source>
</reference>
<evidence type="ECO:0000313" key="2">
    <source>
        <dbReference type="Proteomes" id="UP000054538"/>
    </source>
</evidence>
<dbReference type="AlphaFoldDB" id="A0A0D0DPH1"/>
<sequence length="99" mass="11463">MREKAVYVSMEIRYTSSHNEGAERSRRVIYKFIDLNNTYPLKYSCSWHYCFFGSMSAVCLSARSSGVDRDSASPLRLQLIRLDRPCSMLYFIISPPNHA</sequence>
<protein>
    <submittedName>
        <fullName evidence="1">Uncharacterized protein</fullName>
    </submittedName>
</protein>
<organism evidence="1 2">
    <name type="scientific">Paxillus rubicundulus Ve08.2h10</name>
    <dbReference type="NCBI Taxonomy" id="930991"/>
    <lineage>
        <taxon>Eukaryota</taxon>
        <taxon>Fungi</taxon>
        <taxon>Dikarya</taxon>
        <taxon>Basidiomycota</taxon>
        <taxon>Agaricomycotina</taxon>
        <taxon>Agaricomycetes</taxon>
        <taxon>Agaricomycetidae</taxon>
        <taxon>Boletales</taxon>
        <taxon>Paxilineae</taxon>
        <taxon>Paxillaceae</taxon>
        <taxon>Paxillus</taxon>
    </lineage>
</organism>
<accession>A0A0D0DPH1</accession>
<dbReference type="Proteomes" id="UP000054538">
    <property type="component" value="Unassembled WGS sequence"/>
</dbReference>
<gene>
    <name evidence="1" type="ORF">PAXRUDRAFT_359056</name>
</gene>
<name>A0A0D0DPH1_9AGAM</name>
<reference evidence="2" key="2">
    <citation type="submission" date="2015-01" db="EMBL/GenBank/DDBJ databases">
        <title>Evolutionary Origins and Diversification of the Mycorrhizal Mutualists.</title>
        <authorList>
            <consortium name="DOE Joint Genome Institute"/>
            <consortium name="Mycorrhizal Genomics Consortium"/>
            <person name="Kohler A."/>
            <person name="Kuo A."/>
            <person name="Nagy L.G."/>
            <person name="Floudas D."/>
            <person name="Copeland A."/>
            <person name="Barry K.W."/>
            <person name="Cichocki N."/>
            <person name="Veneault-Fourrey C."/>
            <person name="LaButti K."/>
            <person name="Lindquist E.A."/>
            <person name="Lipzen A."/>
            <person name="Lundell T."/>
            <person name="Morin E."/>
            <person name="Murat C."/>
            <person name="Riley R."/>
            <person name="Ohm R."/>
            <person name="Sun H."/>
            <person name="Tunlid A."/>
            <person name="Henrissat B."/>
            <person name="Grigoriev I.V."/>
            <person name="Hibbett D.S."/>
            <person name="Martin F."/>
        </authorList>
    </citation>
    <scope>NUCLEOTIDE SEQUENCE [LARGE SCALE GENOMIC DNA]</scope>
    <source>
        <strain evidence="2">Ve08.2h10</strain>
    </source>
</reference>
<keyword evidence="2" id="KW-1185">Reference proteome</keyword>
<dbReference type="InParanoid" id="A0A0D0DPH1"/>
<evidence type="ECO:0000313" key="1">
    <source>
        <dbReference type="EMBL" id="KIL00938.1"/>
    </source>
</evidence>